<comment type="caution">
    <text evidence="1">The sequence shown here is derived from an EMBL/GenBank/DDBJ whole genome shotgun (WGS) entry which is preliminary data.</text>
</comment>
<organism evidence="1 2">
    <name type="scientific">Pocillopora damicornis</name>
    <name type="common">Cauliflower coral</name>
    <name type="synonym">Millepora damicornis</name>
    <dbReference type="NCBI Taxonomy" id="46731"/>
    <lineage>
        <taxon>Eukaryota</taxon>
        <taxon>Metazoa</taxon>
        <taxon>Cnidaria</taxon>
        <taxon>Anthozoa</taxon>
        <taxon>Hexacorallia</taxon>
        <taxon>Scleractinia</taxon>
        <taxon>Astrocoeniina</taxon>
        <taxon>Pocilloporidae</taxon>
        <taxon>Pocillopora</taxon>
    </lineage>
</organism>
<evidence type="ECO:0000313" key="2">
    <source>
        <dbReference type="Proteomes" id="UP000275408"/>
    </source>
</evidence>
<keyword evidence="2" id="KW-1185">Reference proteome</keyword>
<evidence type="ECO:0000313" key="1">
    <source>
        <dbReference type="EMBL" id="RMX52770.1"/>
    </source>
</evidence>
<reference evidence="1 2" key="1">
    <citation type="journal article" date="2018" name="Sci. Rep.">
        <title>Comparative analysis of the Pocillopora damicornis genome highlights role of immune system in coral evolution.</title>
        <authorList>
            <person name="Cunning R."/>
            <person name="Bay R.A."/>
            <person name="Gillette P."/>
            <person name="Baker A.C."/>
            <person name="Traylor-Knowles N."/>
        </authorList>
    </citation>
    <scope>NUCLEOTIDE SEQUENCE [LARGE SCALE GENOMIC DNA]</scope>
    <source>
        <strain evidence="1">RSMAS</strain>
        <tissue evidence="1">Whole animal</tissue>
    </source>
</reference>
<dbReference type="Proteomes" id="UP000275408">
    <property type="component" value="Unassembled WGS sequence"/>
</dbReference>
<dbReference type="AlphaFoldDB" id="A0A3M6UGG3"/>
<accession>A0A3M6UGG3</accession>
<protein>
    <submittedName>
        <fullName evidence="1">Uncharacterized protein</fullName>
    </submittedName>
</protein>
<name>A0A3M6UGG3_POCDA</name>
<proteinExistence type="predicted"/>
<dbReference type="EMBL" id="RCHS01001580">
    <property type="protein sequence ID" value="RMX52770.1"/>
    <property type="molecule type" value="Genomic_DNA"/>
</dbReference>
<sequence>MGPTAVIAYANIAKQGKVYDMEAEEESLAPFGLLEIKVVKEGSVDLRNIQHLSTNVDNELEIKKSHKYYYQVQ</sequence>
<gene>
    <name evidence="1" type="ORF">pdam_00014207</name>
</gene>